<dbReference type="EMBL" id="SLWY01000009">
    <property type="protein sequence ID" value="TCO81268.1"/>
    <property type="molecule type" value="Genomic_DNA"/>
</dbReference>
<gene>
    <name evidence="2" type="ORF">EV699_109110</name>
</gene>
<dbReference type="NCBIfam" id="TIGR02595">
    <property type="entry name" value="PEP_CTERM"/>
    <property type="match status" value="1"/>
</dbReference>
<sequence length="435" mass="45816">MQIAPDVVFPDRKPGWLSRGIATTLASLLGGVLVVSDVQAVNLFSGGGATVTNSVASPNGVTRTGGGGTFDLHAVAEVAGALPTPIAVAHFPSQSDPFFRTFFPLKSTARAYNPINPRVPSQGIKLIGGYSVEQKPPAGKSYDTEPKSETGPNGELILHDPAIAGPVRRSRTIVNPTFGPFSSSAEAQAKITFTDLGNNRIRVSAAGSYATVDKSGSRFDPTIRDFVRAPEARAASLVRDPMSFNDIQADDFLEGDVSLKASDFNVVFEPDSITGDIASSVLEVGTDIAGAVPGAIGLDSDGHPLLFRLGMTFNPDGSMGALLDLNEELLNSGNLLFLDPLTNSLAFSSASEASTYIADKLLGELQFDTATSAFSLAHDLDLFKYQVRAAAAMPVGNVGVLMGNAVFVNEVPEPASLLLMLSGLSWVYGMRRRRH</sequence>
<keyword evidence="3" id="KW-1185">Reference proteome</keyword>
<proteinExistence type="predicted"/>
<feature type="region of interest" description="Disordered" evidence="1">
    <location>
        <begin position="135"/>
        <end position="156"/>
    </location>
</feature>
<dbReference type="InterPro" id="IPR013424">
    <property type="entry name" value="Ice-binding_C"/>
</dbReference>
<dbReference type="Proteomes" id="UP000295765">
    <property type="component" value="Unassembled WGS sequence"/>
</dbReference>
<dbReference type="AlphaFoldDB" id="A0A4R2LP63"/>
<evidence type="ECO:0000313" key="3">
    <source>
        <dbReference type="Proteomes" id="UP000295765"/>
    </source>
</evidence>
<reference evidence="2 3" key="1">
    <citation type="submission" date="2019-03" db="EMBL/GenBank/DDBJ databases">
        <title>Genomic Encyclopedia of Type Strains, Phase IV (KMG-IV): sequencing the most valuable type-strain genomes for metagenomic binning, comparative biology and taxonomic classification.</title>
        <authorList>
            <person name="Goeker M."/>
        </authorList>
    </citation>
    <scope>NUCLEOTIDE SEQUENCE [LARGE SCALE GENOMIC DNA]</scope>
    <source>
        <strain evidence="2 3">DSM 25287</strain>
    </source>
</reference>
<comment type="caution">
    <text evidence="2">The sequence shown here is derived from an EMBL/GenBank/DDBJ whole genome shotgun (WGS) entry which is preliminary data.</text>
</comment>
<dbReference type="RefSeq" id="WP_132541942.1">
    <property type="nucleotide sequence ID" value="NZ_SLWY01000009.1"/>
</dbReference>
<accession>A0A4R2LP63</accession>
<organism evidence="2 3">
    <name type="scientific">Plasticicumulans lactativorans</name>
    <dbReference type="NCBI Taxonomy" id="1133106"/>
    <lineage>
        <taxon>Bacteria</taxon>
        <taxon>Pseudomonadati</taxon>
        <taxon>Pseudomonadota</taxon>
        <taxon>Gammaproteobacteria</taxon>
        <taxon>Candidatus Competibacteraceae</taxon>
        <taxon>Plasticicumulans</taxon>
    </lineage>
</organism>
<evidence type="ECO:0000256" key="1">
    <source>
        <dbReference type="SAM" id="MobiDB-lite"/>
    </source>
</evidence>
<evidence type="ECO:0000313" key="2">
    <source>
        <dbReference type="EMBL" id="TCO81268.1"/>
    </source>
</evidence>
<protein>
    <submittedName>
        <fullName evidence="2">Putative secreted protein with PEP-CTERM sorting signal</fullName>
    </submittedName>
</protein>
<name>A0A4R2LP63_9GAMM</name>